<comment type="similarity">
    <text evidence="2">Belongs to the MAD1 family.</text>
</comment>
<gene>
    <name evidence="10" type="ORF">CMQ_3439</name>
</gene>
<feature type="compositionally biased region" description="Basic and acidic residues" evidence="9">
    <location>
        <begin position="180"/>
        <end position="195"/>
    </location>
</feature>
<dbReference type="GO" id="GO:0051315">
    <property type="term" value="P:attachment of mitotic spindle microtubules to kinetochore"/>
    <property type="evidence" value="ECO:0007669"/>
    <property type="project" value="TreeGrafter"/>
</dbReference>
<feature type="compositionally biased region" description="Low complexity" evidence="9">
    <location>
        <begin position="561"/>
        <end position="571"/>
    </location>
</feature>
<evidence type="ECO:0000256" key="4">
    <source>
        <dbReference type="ARBA" id="ARBA00022618"/>
    </source>
</evidence>
<dbReference type="GO" id="GO:0005635">
    <property type="term" value="C:nuclear envelope"/>
    <property type="evidence" value="ECO:0007669"/>
    <property type="project" value="TreeGrafter"/>
</dbReference>
<feature type="compositionally biased region" description="Polar residues" evidence="9">
    <location>
        <begin position="27"/>
        <end position="46"/>
    </location>
</feature>
<proteinExistence type="inferred from homology"/>
<keyword evidence="6" id="KW-0539">Nucleus</keyword>
<dbReference type="PANTHER" id="PTHR23168">
    <property type="entry name" value="MITOTIC SPINDLE ASSEMBLY CHECKPOINT PROTEIN MAD1 MITOTIC ARREST DEFICIENT-LIKE PROTEIN 1"/>
    <property type="match status" value="1"/>
</dbReference>
<dbReference type="InterPro" id="IPR008672">
    <property type="entry name" value="Mad1"/>
</dbReference>
<evidence type="ECO:0000256" key="5">
    <source>
        <dbReference type="ARBA" id="ARBA00022776"/>
    </source>
</evidence>
<dbReference type="EMBL" id="GL629735">
    <property type="protein sequence ID" value="EFX05370.1"/>
    <property type="molecule type" value="Genomic_DNA"/>
</dbReference>
<feature type="compositionally biased region" description="Basic and acidic residues" evidence="9">
    <location>
        <begin position="153"/>
        <end position="164"/>
    </location>
</feature>
<feature type="compositionally biased region" description="Polar residues" evidence="9">
    <location>
        <begin position="1"/>
        <end position="17"/>
    </location>
</feature>
<feature type="coiled-coil region" evidence="8">
    <location>
        <begin position="302"/>
        <end position="363"/>
    </location>
</feature>
<keyword evidence="5" id="KW-0498">Mitosis</keyword>
<accession>F0X828</accession>
<dbReference type="HOGENOM" id="CLU_010064_0_0_1"/>
<evidence type="ECO:0000313" key="10">
    <source>
        <dbReference type="EMBL" id="EFX05370.1"/>
    </source>
</evidence>
<dbReference type="Gene3D" id="3.30.457.60">
    <property type="match status" value="1"/>
</dbReference>
<feature type="region of interest" description="Disordered" evidence="9">
    <location>
        <begin position="153"/>
        <end position="195"/>
    </location>
</feature>
<protein>
    <recommendedName>
        <fullName evidence="3">Spindle assembly checkpoint component MAD1</fullName>
    </recommendedName>
</protein>
<evidence type="ECO:0000256" key="6">
    <source>
        <dbReference type="ARBA" id="ARBA00023242"/>
    </source>
</evidence>
<organism evidence="11">
    <name type="scientific">Grosmannia clavigera (strain kw1407 / UAMH 11150)</name>
    <name type="common">Blue stain fungus</name>
    <name type="synonym">Graphiocladiella clavigera</name>
    <dbReference type="NCBI Taxonomy" id="655863"/>
    <lineage>
        <taxon>Eukaryota</taxon>
        <taxon>Fungi</taxon>
        <taxon>Dikarya</taxon>
        <taxon>Ascomycota</taxon>
        <taxon>Pezizomycotina</taxon>
        <taxon>Sordariomycetes</taxon>
        <taxon>Sordariomycetidae</taxon>
        <taxon>Ophiostomatales</taxon>
        <taxon>Ophiostomataceae</taxon>
        <taxon>Leptographium</taxon>
    </lineage>
</organism>
<dbReference type="PANTHER" id="PTHR23168:SF0">
    <property type="entry name" value="MITOTIC SPINDLE ASSEMBLY CHECKPOINT PROTEIN MAD1"/>
    <property type="match status" value="1"/>
</dbReference>
<dbReference type="RefSeq" id="XP_014174852.1">
    <property type="nucleotide sequence ID" value="XM_014319377.1"/>
</dbReference>
<keyword evidence="7" id="KW-0131">Cell cycle</keyword>
<dbReference type="InParanoid" id="F0X828"/>
<name>F0X828_GROCL</name>
<dbReference type="SUPFAM" id="SSF75704">
    <property type="entry name" value="Mitotic arrest deficient-like 1, Mad1"/>
    <property type="match status" value="1"/>
</dbReference>
<feature type="region of interest" description="Disordered" evidence="9">
    <location>
        <begin position="532"/>
        <end position="574"/>
    </location>
</feature>
<sequence>MGPTRSTSTQPSYNLLTGDTGAPAGSVQRQTRPQNRRNGSQATSTRLARPSARLGTAAATGSTAGSAAGSAAGDESRQTSSYVAATRESSKENMAPPDAGAYEAQRRRIEELKAEVGTLRYQVSTYEQEREMGRLQHEAELREARRKAEADFKQRQAAEGERAAATRQTETLQNELATLRGEEEGRRAELERRQRETLDEAQVLREQLEELHSTTTAAARMHERRTAELEGQVAAAQRTASALESAAEEREQTLAQMQAALAEREDLVGRLETDVLRLKAQTGDAATMEIIRRELKDQVSHIRALEATNREQLAELRHLRQTRRAVEVVEEEKRTLQRRFDGMAALEQELAEERIQRERLEAEHRAWAAFLDQDGCDFDSPEALAKALMEERFRTAALTEKIGAVEPEVAQRDADLQVLRAEKDGLAAELERVKQAMVAASGATTAAAAATPTTTAAAAAADKARARLERQRVLAVKEVEYLRTQLRAFDAEDVTFHPEQFDRQKAERIEQLEQLVDQYRVEADGLHKALEAAEQGSREAGSSVDVGGVKRARPVDDADENNSNSANNTNEQLGQLARRARKLQDELAAARTAQRTAEAELDVTREQLAGVRKTAGVRVLALRANPTAEHEAVKQATLEALRQENADLLSHVTGQKAKTPFSTVPLSVLAAGQREIAAAQTDAASAHKTARRLKEVWAAKSAEFKEAVESTLGWHVTFIPNGKMRVESAFCPSTTDEHENSIVFDGERGTMKVGGGPRSPFARRIDDQIRFWVREKGCIPGFLAALTLEFCEEQARQGNGST</sequence>
<reference evidence="10 11" key="1">
    <citation type="journal article" date="2011" name="Proc. Natl. Acad. Sci. U.S.A.">
        <title>Genome and transcriptome analyses of the mountain pine beetle-fungal symbiont Grosmannia clavigera, a lodgepole pine pathogen.</title>
        <authorList>
            <person name="DiGuistini S."/>
            <person name="Wang Y."/>
            <person name="Liao N.Y."/>
            <person name="Taylor G."/>
            <person name="Tanguay P."/>
            <person name="Feau N."/>
            <person name="Henrissat B."/>
            <person name="Chan S.K."/>
            <person name="Hesse-Orce U."/>
            <person name="Alamouti S.M."/>
            <person name="Tsui C.K.M."/>
            <person name="Docking R.T."/>
            <person name="Levasseur A."/>
            <person name="Haridas S."/>
            <person name="Robertson G."/>
            <person name="Birol I."/>
            <person name="Holt R.A."/>
            <person name="Marra M.A."/>
            <person name="Hamelin R.C."/>
            <person name="Hirst M."/>
            <person name="Jones S.J.M."/>
            <person name="Bohlmann J."/>
            <person name="Breuil C."/>
        </authorList>
    </citation>
    <scope>NUCLEOTIDE SEQUENCE [LARGE SCALE GENOMIC DNA]</scope>
    <source>
        <strain evidence="11">kw1407 / UAMH 11150</strain>
    </source>
</reference>
<keyword evidence="4" id="KW-0132">Cell division</keyword>
<evidence type="ECO:0000256" key="3">
    <source>
        <dbReference type="ARBA" id="ARBA00022019"/>
    </source>
</evidence>
<dbReference type="eggNOG" id="KOG4593">
    <property type="taxonomic scope" value="Eukaryota"/>
</dbReference>
<dbReference type="Pfam" id="PF05557">
    <property type="entry name" value="MAD"/>
    <property type="match status" value="2"/>
</dbReference>
<dbReference type="STRING" id="655863.F0X828"/>
<keyword evidence="11" id="KW-1185">Reference proteome</keyword>
<dbReference type="Proteomes" id="UP000007796">
    <property type="component" value="Unassembled WGS sequence"/>
</dbReference>
<evidence type="ECO:0000313" key="11">
    <source>
        <dbReference type="Proteomes" id="UP000007796"/>
    </source>
</evidence>
<feature type="coiled-coil region" evidence="8">
    <location>
        <begin position="502"/>
        <end position="529"/>
    </location>
</feature>
<evidence type="ECO:0000256" key="2">
    <source>
        <dbReference type="ARBA" id="ARBA00008029"/>
    </source>
</evidence>
<evidence type="ECO:0000256" key="9">
    <source>
        <dbReference type="SAM" id="MobiDB-lite"/>
    </source>
</evidence>
<dbReference type="GO" id="GO:0000776">
    <property type="term" value="C:kinetochore"/>
    <property type="evidence" value="ECO:0007669"/>
    <property type="project" value="TreeGrafter"/>
</dbReference>
<comment type="subcellular location">
    <subcellularLocation>
        <location evidence="1">Nucleus</location>
    </subcellularLocation>
</comment>
<dbReference type="FunCoup" id="F0X828">
    <property type="interactions" value="232"/>
</dbReference>
<feature type="region of interest" description="Disordered" evidence="9">
    <location>
        <begin position="1"/>
        <end position="98"/>
    </location>
</feature>
<keyword evidence="8" id="KW-0175">Coiled coil</keyword>
<evidence type="ECO:0000256" key="8">
    <source>
        <dbReference type="SAM" id="Coils"/>
    </source>
</evidence>
<dbReference type="GO" id="GO:0072686">
    <property type="term" value="C:mitotic spindle"/>
    <property type="evidence" value="ECO:0007669"/>
    <property type="project" value="TreeGrafter"/>
</dbReference>
<evidence type="ECO:0000256" key="7">
    <source>
        <dbReference type="ARBA" id="ARBA00023306"/>
    </source>
</evidence>
<dbReference type="GeneID" id="25976539"/>
<dbReference type="GO" id="GO:0051301">
    <property type="term" value="P:cell division"/>
    <property type="evidence" value="ECO:0007669"/>
    <property type="project" value="UniProtKB-KW"/>
</dbReference>
<dbReference type="OrthoDB" id="331602at2759"/>
<feature type="compositionally biased region" description="Low complexity" evidence="9">
    <location>
        <begin position="165"/>
        <end position="179"/>
    </location>
</feature>
<dbReference type="Gene3D" id="6.10.250.90">
    <property type="match status" value="1"/>
</dbReference>
<evidence type="ECO:0000256" key="1">
    <source>
        <dbReference type="ARBA" id="ARBA00004123"/>
    </source>
</evidence>
<dbReference type="GO" id="GO:0007094">
    <property type="term" value="P:mitotic spindle assembly checkpoint signaling"/>
    <property type="evidence" value="ECO:0007669"/>
    <property type="project" value="InterPro"/>
</dbReference>
<dbReference type="AlphaFoldDB" id="F0X828"/>
<feature type="compositionally biased region" description="Low complexity" evidence="9">
    <location>
        <begin position="55"/>
        <end position="73"/>
    </location>
</feature>